<dbReference type="PRINTS" id="PR01270">
    <property type="entry name" value="HDASUPER"/>
</dbReference>
<accession>A0A8J2YZ47</accession>
<keyword evidence="4" id="KW-0378">Hydrolase</keyword>
<comment type="similarity">
    <text evidence="2">Belongs to the histone deacetylase family.</text>
</comment>
<comment type="caution">
    <text evidence="7">The sequence shown here is derived from an EMBL/GenBank/DDBJ whole genome shotgun (WGS) entry which is preliminary data.</text>
</comment>
<proteinExistence type="inferred from homology"/>
<dbReference type="GO" id="GO:0004407">
    <property type="term" value="F:histone deacetylase activity"/>
    <property type="evidence" value="ECO:0007669"/>
    <property type="project" value="TreeGrafter"/>
</dbReference>
<protein>
    <submittedName>
        <fullName evidence="7">Acetylpolyamine amidohydrolase</fullName>
    </submittedName>
</protein>
<reference evidence="7" key="1">
    <citation type="journal article" date="2014" name="Int. J. Syst. Evol. Microbiol.">
        <title>Complete genome sequence of Corynebacterium casei LMG S-19264T (=DSM 44701T), isolated from a smear-ripened cheese.</title>
        <authorList>
            <consortium name="US DOE Joint Genome Institute (JGI-PGF)"/>
            <person name="Walter F."/>
            <person name="Albersmeier A."/>
            <person name="Kalinowski J."/>
            <person name="Ruckert C."/>
        </authorList>
    </citation>
    <scope>NUCLEOTIDE SEQUENCE</scope>
    <source>
        <strain evidence="7">CGMCC 1.15725</strain>
    </source>
</reference>
<dbReference type="SUPFAM" id="SSF52768">
    <property type="entry name" value="Arginase/deacetylase"/>
    <property type="match status" value="1"/>
</dbReference>
<evidence type="ECO:0000256" key="1">
    <source>
        <dbReference type="ARBA" id="ARBA00001947"/>
    </source>
</evidence>
<evidence type="ECO:0000313" key="7">
    <source>
        <dbReference type="EMBL" id="GGF44476.1"/>
    </source>
</evidence>
<dbReference type="InterPro" id="IPR023801">
    <property type="entry name" value="His_deacetylse_dom"/>
</dbReference>
<comment type="cofactor">
    <cofactor evidence="1">
        <name>Zn(2+)</name>
        <dbReference type="ChEBI" id="CHEBI:29105"/>
    </cofactor>
</comment>
<keyword evidence="3" id="KW-0479">Metal-binding</keyword>
<dbReference type="InterPro" id="IPR037138">
    <property type="entry name" value="His_deacetylse_dom_sf"/>
</dbReference>
<dbReference type="PANTHER" id="PTHR10625">
    <property type="entry name" value="HISTONE DEACETYLASE HDAC1-RELATED"/>
    <property type="match status" value="1"/>
</dbReference>
<sequence>MKIAYSARHALHDPQFFLVRGRPQRSAEQPERATRLMDAIRPLGVEIAAPEDFGPSPRAAIHTPAYLDFLETAHERWQALGDASAEVLPNMHPLPGQPVTYPEGIVGRAGYHMADTACPIGAGTWAAAVEAAHSACQAAQWVIDGERAAYALCRPPGHHAYADRAGGFCFLNNSAIAAQYLLPKYGRVAILDVDVHHGNGTQGIFWHRRDVLTVSLHGDPAGFYPFFVGYAHERGEGDGLGYNINVPLPHGTGDDGYLAALARTARQIKAFAPGAVVVALGLDAYEGDPLKALAITTPGFARIGAAIAELGLPTVFVQEGGYLSAELGQNLASVLTGFRRAV</sequence>
<feature type="domain" description="Histone deacetylase" evidence="6">
    <location>
        <begin position="28"/>
        <end position="336"/>
    </location>
</feature>
<dbReference type="GO" id="GO:0040029">
    <property type="term" value="P:epigenetic regulation of gene expression"/>
    <property type="evidence" value="ECO:0007669"/>
    <property type="project" value="TreeGrafter"/>
</dbReference>
<dbReference type="AlphaFoldDB" id="A0A8J2YZ47"/>
<dbReference type="CDD" id="cd10001">
    <property type="entry name" value="HDAC_classII_APAH"/>
    <property type="match status" value="1"/>
</dbReference>
<reference evidence="7" key="2">
    <citation type="submission" date="2020-09" db="EMBL/GenBank/DDBJ databases">
        <authorList>
            <person name="Sun Q."/>
            <person name="Zhou Y."/>
        </authorList>
    </citation>
    <scope>NUCLEOTIDE SEQUENCE</scope>
    <source>
        <strain evidence="7">CGMCC 1.15725</strain>
    </source>
</reference>
<dbReference type="PANTHER" id="PTHR10625:SF17">
    <property type="entry name" value="HISTONE DEACETYLASE 8"/>
    <property type="match status" value="1"/>
</dbReference>
<dbReference type="Gene3D" id="3.40.800.20">
    <property type="entry name" value="Histone deacetylase domain"/>
    <property type="match status" value="1"/>
</dbReference>
<dbReference type="RefSeq" id="WP_189051746.1">
    <property type="nucleotide sequence ID" value="NZ_BMJQ01000021.1"/>
</dbReference>
<keyword evidence="8" id="KW-1185">Reference proteome</keyword>
<dbReference type="GO" id="GO:0046872">
    <property type="term" value="F:metal ion binding"/>
    <property type="evidence" value="ECO:0007669"/>
    <property type="project" value="UniProtKB-KW"/>
</dbReference>
<dbReference type="EMBL" id="BMJQ01000021">
    <property type="protein sequence ID" value="GGF44476.1"/>
    <property type="molecule type" value="Genomic_DNA"/>
</dbReference>
<dbReference type="InterPro" id="IPR000286">
    <property type="entry name" value="HDACs"/>
</dbReference>
<evidence type="ECO:0000313" key="8">
    <source>
        <dbReference type="Proteomes" id="UP000646365"/>
    </source>
</evidence>
<evidence type="ECO:0000256" key="4">
    <source>
        <dbReference type="ARBA" id="ARBA00022801"/>
    </source>
</evidence>
<evidence type="ECO:0000259" key="6">
    <source>
        <dbReference type="Pfam" id="PF00850"/>
    </source>
</evidence>
<name>A0A8J2YZ47_9PROT</name>
<evidence type="ECO:0000256" key="5">
    <source>
        <dbReference type="ARBA" id="ARBA00022833"/>
    </source>
</evidence>
<dbReference type="Proteomes" id="UP000646365">
    <property type="component" value="Unassembled WGS sequence"/>
</dbReference>
<dbReference type="GO" id="GO:0016787">
    <property type="term" value="F:hydrolase activity"/>
    <property type="evidence" value="ECO:0007669"/>
    <property type="project" value="UniProtKB-KW"/>
</dbReference>
<keyword evidence="5" id="KW-0862">Zinc</keyword>
<evidence type="ECO:0000256" key="2">
    <source>
        <dbReference type="ARBA" id="ARBA00005947"/>
    </source>
</evidence>
<dbReference type="InterPro" id="IPR023696">
    <property type="entry name" value="Ureohydrolase_dom_sf"/>
</dbReference>
<organism evidence="7 8">
    <name type="scientific">Aliidongia dinghuensis</name>
    <dbReference type="NCBI Taxonomy" id="1867774"/>
    <lineage>
        <taxon>Bacteria</taxon>
        <taxon>Pseudomonadati</taxon>
        <taxon>Pseudomonadota</taxon>
        <taxon>Alphaproteobacteria</taxon>
        <taxon>Rhodospirillales</taxon>
        <taxon>Dongiaceae</taxon>
        <taxon>Aliidongia</taxon>
    </lineage>
</organism>
<gene>
    <name evidence="7" type="primary">aph</name>
    <name evidence="7" type="ORF">GCM10011611_58630</name>
</gene>
<evidence type="ECO:0000256" key="3">
    <source>
        <dbReference type="ARBA" id="ARBA00022723"/>
    </source>
</evidence>
<dbReference type="Pfam" id="PF00850">
    <property type="entry name" value="Hist_deacetyl"/>
    <property type="match status" value="1"/>
</dbReference>